<dbReference type="FunFam" id="3.30.70.270:FF:000001">
    <property type="entry name" value="Diguanylate cyclase domain protein"/>
    <property type="match status" value="1"/>
</dbReference>
<dbReference type="EMBL" id="SWAU01000063">
    <property type="protein sequence ID" value="TKA96994.1"/>
    <property type="molecule type" value="Genomic_DNA"/>
</dbReference>
<dbReference type="GO" id="GO:1902201">
    <property type="term" value="P:negative regulation of bacterial-type flagellum-dependent cell motility"/>
    <property type="evidence" value="ECO:0007669"/>
    <property type="project" value="TreeGrafter"/>
</dbReference>
<dbReference type="InterPro" id="IPR050469">
    <property type="entry name" value="Diguanylate_Cyclase"/>
</dbReference>
<feature type="transmembrane region" description="Helical" evidence="3">
    <location>
        <begin position="42"/>
        <end position="62"/>
    </location>
</feature>
<dbReference type="Proteomes" id="UP000306340">
    <property type="component" value="Unassembled WGS sequence"/>
</dbReference>
<sequence>MQAMGFAAALTQLVLVALQGIGLLAIVAVVTGSLRRTASRPLQQSLILGTLFGLTTLLFAVLEQRVPAGFVLDGRFMCVALAAAFGGPAALAVAAVLSAVGQGWATDLEGLIDLLGPVLIGLVALAWRGLVRPRLDNPVTALLLLGLMLVPPLGVLHDFPGRGMHPPMLVFWGGTAVIAVLLALVVGLFLEREKGILAREEVLLQASLRDPLTGLHNRRSFDAELARVLASPGDHYLLYADVDHFKRVNDRYGHSFGDEALRAISRTMRHCVRRGDIVARLGGEEFGIILADITREEAQRLAERLVSAVSDCDHHAAEGPITITISVGAARRRADQSATMLMSIADMALYEAKNRGRRRAVFCAEPMLEPTQPPEAANGLRRLSWRSERGVPEAIRRDVPCRCSGAEAGGLFRDHEAVAEILSTLKGPRPVDRRRA</sequence>
<organism evidence="5 6">
    <name type="scientific">Cereibacter changlensis</name>
    <dbReference type="NCBI Taxonomy" id="402884"/>
    <lineage>
        <taxon>Bacteria</taxon>
        <taxon>Pseudomonadati</taxon>
        <taxon>Pseudomonadota</taxon>
        <taxon>Alphaproteobacteria</taxon>
        <taxon>Rhodobacterales</taxon>
        <taxon>Paracoccaceae</taxon>
        <taxon>Cereibacter</taxon>
    </lineage>
</organism>
<feature type="transmembrane region" description="Helical" evidence="3">
    <location>
        <begin position="74"/>
        <end position="98"/>
    </location>
</feature>
<feature type="transmembrane region" description="Helical" evidence="3">
    <location>
        <begin position="169"/>
        <end position="190"/>
    </location>
</feature>
<dbReference type="SMART" id="SM00267">
    <property type="entry name" value="GGDEF"/>
    <property type="match status" value="1"/>
</dbReference>
<reference evidence="5 6" key="1">
    <citation type="submission" date="2019-04" db="EMBL/GenBank/DDBJ databases">
        <title>Crypto-aerobic microbial life in anoxic (sulfidic) marine sediments.</title>
        <authorList>
            <person name="Bhattacharya S."/>
            <person name="Roy C."/>
            <person name="Mondal N."/>
            <person name="Sarkar J."/>
            <person name="Mandal S."/>
            <person name="Rameez M.J."/>
            <person name="Ghosh W."/>
        </authorList>
    </citation>
    <scope>NUCLEOTIDE SEQUENCE [LARGE SCALE GENOMIC DNA]</scope>
    <source>
        <strain evidence="5 6">SBBC</strain>
    </source>
</reference>
<evidence type="ECO:0000256" key="1">
    <source>
        <dbReference type="ARBA" id="ARBA00012528"/>
    </source>
</evidence>
<accession>A0A4U0Z3A7</accession>
<dbReference type="SUPFAM" id="SSF55073">
    <property type="entry name" value="Nucleotide cyclase"/>
    <property type="match status" value="1"/>
</dbReference>
<proteinExistence type="predicted"/>
<feature type="domain" description="GGDEF" evidence="4">
    <location>
        <begin position="233"/>
        <end position="365"/>
    </location>
</feature>
<keyword evidence="3" id="KW-0472">Membrane</keyword>
<gene>
    <name evidence="5" type="ORF">FAZ78_08515</name>
</gene>
<dbReference type="CDD" id="cd01949">
    <property type="entry name" value="GGDEF"/>
    <property type="match status" value="1"/>
</dbReference>
<dbReference type="GO" id="GO:0005886">
    <property type="term" value="C:plasma membrane"/>
    <property type="evidence" value="ECO:0007669"/>
    <property type="project" value="TreeGrafter"/>
</dbReference>
<comment type="catalytic activity">
    <reaction evidence="2">
        <text>2 GTP = 3',3'-c-di-GMP + 2 diphosphate</text>
        <dbReference type="Rhea" id="RHEA:24898"/>
        <dbReference type="ChEBI" id="CHEBI:33019"/>
        <dbReference type="ChEBI" id="CHEBI:37565"/>
        <dbReference type="ChEBI" id="CHEBI:58805"/>
        <dbReference type="EC" id="2.7.7.65"/>
    </reaction>
</comment>
<dbReference type="Pfam" id="PF00990">
    <property type="entry name" value="GGDEF"/>
    <property type="match status" value="1"/>
</dbReference>
<evidence type="ECO:0000256" key="3">
    <source>
        <dbReference type="SAM" id="Phobius"/>
    </source>
</evidence>
<dbReference type="InterPro" id="IPR043128">
    <property type="entry name" value="Rev_trsase/Diguanyl_cyclase"/>
</dbReference>
<evidence type="ECO:0000259" key="4">
    <source>
        <dbReference type="PROSITE" id="PS50887"/>
    </source>
</evidence>
<dbReference type="PANTHER" id="PTHR45138:SF9">
    <property type="entry name" value="DIGUANYLATE CYCLASE DGCM-RELATED"/>
    <property type="match status" value="1"/>
</dbReference>
<keyword evidence="3" id="KW-1133">Transmembrane helix</keyword>
<feature type="transmembrane region" description="Helical" evidence="3">
    <location>
        <begin position="139"/>
        <end position="157"/>
    </location>
</feature>
<feature type="transmembrane region" description="Helical" evidence="3">
    <location>
        <begin position="110"/>
        <end position="127"/>
    </location>
</feature>
<dbReference type="AlphaFoldDB" id="A0A4U0Z3A7"/>
<dbReference type="PROSITE" id="PS50887">
    <property type="entry name" value="GGDEF"/>
    <property type="match status" value="1"/>
</dbReference>
<dbReference type="InterPro" id="IPR000160">
    <property type="entry name" value="GGDEF_dom"/>
</dbReference>
<evidence type="ECO:0000256" key="2">
    <source>
        <dbReference type="ARBA" id="ARBA00034247"/>
    </source>
</evidence>
<evidence type="ECO:0000313" key="6">
    <source>
        <dbReference type="Proteomes" id="UP000306340"/>
    </source>
</evidence>
<dbReference type="EC" id="2.7.7.65" evidence="1"/>
<dbReference type="PANTHER" id="PTHR45138">
    <property type="entry name" value="REGULATORY COMPONENTS OF SENSORY TRANSDUCTION SYSTEM"/>
    <property type="match status" value="1"/>
</dbReference>
<name>A0A4U0Z3A7_9RHOB</name>
<dbReference type="GO" id="GO:0052621">
    <property type="term" value="F:diguanylate cyclase activity"/>
    <property type="evidence" value="ECO:0007669"/>
    <property type="project" value="UniProtKB-EC"/>
</dbReference>
<comment type="caution">
    <text evidence="5">The sequence shown here is derived from an EMBL/GenBank/DDBJ whole genome shotgun (WGS) entry which is preliminary data.</text>
</comment>
<dbReference type="GO" id="GO:0043709">
    <property type="term" value="P:cell adhesion involved in single-species biofilm formation"/>
    <property type="evidence" value="ECO:0007669"/>
    <property type="project" value="TreeGrafter"/>
</dbReference>
<evidence type="ECO:0000313" key="5">
    <source>
        <dbReference type="EMBL" id="TKA96994.1"/>
    </source>
</evidence>
<dbReference type="InterPro" id="IPR029787">
    <property type="entry name" value="Nucleotide_cyclase"/>
</dbReference>
<feature type="transmembrane region" description="Helical" evidence="3">
    <location>
        <begin position="7"/>
        <end position="30"/>
    </location>
</feature>
<dbReference type="Gene3D" id="3.30.70.270">
    <property type="match status" value="1"/>
</dbReference>
<dbReference type="NCBIfam" id="TIGR00254">
    <property type="entry name" value="GGDEF"/>
    <property type="match status" value="1"/>
</dbReference>
<keyword evidence="3" id="KW-0812">Transmembrane</keyword>
<protein>
    <recommendedName>
        <fullName evidence="1">diguanylate cyclase</fullName>
        <ecNumber evidence="1">2.7.7.65</ecNumber>
    </recommendedName>
</protein>